<dbReference type="AlphaFoldDB" id="A0A383S620"/>
<dbReference type="RefSeq" id="WP_119161195.1">
    <property type="nucleotide sequence ID" value="NZ_LR134442.1"/>
</dbReference>
<sequence>MLDYAVHDEQRTIGTAQCIERFVDVPRFLEYCRGCPAHGRTWACPEFDFDPLGIWTSRQWFHVITRTITFGAEQRGRHVDPDDLRSQVIALFAREKRRLRHRLVVLRAGHPGAVPLLAGSCELCERCTRLDGRPCARPEHLMYSIESIGGDVVHLVRELFGIQMQWSDGTRLPEAYHLTVGLLSDEPVL</sequence>
<dbReference type="Pfam" id="PF10050">
    <property type="entry name" value="DUF2284"/>
    <property type="match status" value="1"/>
</dbReference>
<proteinExistence type="predicted"/>
<gene>
    <name evidence="1" type="ORF">PROPAUS_0730</name>
</gene>
<evidence type="ECO:0000313" key="2">
    <source>
        <dbReference type="Proteomes" id="UP000263928"/>
    </source>
</evidence>
<reference evidence="2" key="1">
    <citation type="submission" date="2018-08" db="EMBL/GenBank/DDBJ databases">
        <authorList>
            <person name="Hornung B."/>
        </authorList>
    </citation>
    <scope>NUCLEOTIDE SEQUENCE [LARGE SCALE GENOMIC DNA]</scope>
</reference>
<accession>A0A383S620</accession>
<keyword evidence="2" id="KW-1185">Reference proteome</keyword>
<dbReference type="InterPro" id="IPR019271">
    <property type="entry name" value="DUF2284_metal-binding"/>
</dbReference>
<dbReference type="EMBL" id="UNQJ01000003">
    <property type="protein sequence ID" value="SYZ32819.1"/>
    <property type="molecule type" value="Genomic_DNA"/>
</dbReference>
<name>A0A383S620_9ACTN</name>
<evidence type="ECO:0000313" key="1">
    <source>
        <dbReference type="EMBL" id="SYZ32819.1"/>
    </source>
</evidence>
<dbReference type="Proteomes" id="UP000263928">
    <property type="component" value="Unassembled WGS sequence"/>
</dbReference>
<organism evidence="1 2">
    <name type="scientific">Propionibacterium australiense</name>
    <dbReference type="NCBI Taxonomy" id="119981"/>
    <lineage>
        <taxon>Bacteria</taxon>
        <taxon>Bacillati</taxon>
        <taxon>Actinomycetota</taxon>
        <taxon>Actinomycetes</taxon>
        <taxon>Propionibacteriales</taxon>
        <taxon>Propionibacteriaceae</taxon>
        <taxon>Propionibacterium</taxon>
    </lineage>
</organism>
<protein>
    <submittedName>
        <fullName evidence="1">Uncharacterized protein</fullName>
    </submittedName>
</protein>